<feature type="region of interest" description="Disordered" evidence="2">
    <location>
        <begin position="104"/>
        <end position="157"/>
    </location>
</feature>
<feature type="domain" description="MADF" evidence="3">
    <location>
        <begin position="6"/>
        <end position="101"/>
    </location>
</feature>
<sequence length="344" mass="39329">MSFEENLILEVQARPLLWNKQNEHYKNRNKAHEEWEKITRSLGKPREVVKTKWRNLRDTFQKELKKITVHRSGDPGSPTLTNYTGKWVYFNDLWFLKDVMKPRETEGNCPEESQESEANSAEQDILPEGTRNAQTPSSQEHGTPFCESAPQFTETNGYITQPTDTVEIRQLFEQSSGTSSSQTLLASPPSQSRVTNVDTILRRNEKQPNKKRKPSPSAAVITGFQRQILEVEEKKIAAFKERSRMVDDEDMLFAKSLVPYLKTLHPIQKLRLKSKIQNLIADEMAASPVSDHNIVLSSHRFSEFQVSSDCIQPRDNLDNISRDASIPIKNASIAIVDDQTLYSI</sequence>
<name>A0A9P0K3P3_ACAOB</name>
<evidence type="ECO:0000256" key="1">
    <source>
        <dbReference type="PROSITE-ProRule" id="PRU00371"/>
    </source>
</evidence>
<dbReference type="InterPro" id="IPR039353">
    <property type="entry name" value="TF_Adf1"/>
</dbReference>
<dbReference type="InterPro" id="IPR006578">
    <property type="entry name" value="MADF-dom"/>
</dbReference>
<protein>
    <recommendedName>
        <fullName evidence="7">MADF domain-containing protein</fullName>
    </recommendedName>
</protein>
<dbReference type="InterPro" id="IPR004210">
    <property type="entry name" value="BESS_motif"/>
</dbReference>
<feature type="compositionally biased region" description="Polar residues" evidence="2">
    <location>
        <begin position="131"/>
        <end position="141"/>
    </location>
</feature>
<dbReference type="PROSITE" id="PS51031">
    <property type="entry name" value="BESS"/>
    <property type="match status" value="1"/>
</dbReference>
<gene>
    <name evidence="5" type="ORF">ACAOBT_LOCUS4959</name>
</gene>
<evidence type="ECO:0000259" key="3">
    <source>
        <dbReference type="PROSITE" id="PS51029"/>
    </source>
</evidence>
<dbReference type="OrthoDB" id="5803771at2759"/>
<dbReference type="GO" id="GO:0005634">
    <property type="term" value="C:nucleus"/>
    <property type="evidence" value="ECO:0007669"/>
    <property type="project" value="UniProtKB-SubCell"/>
</dbReference>
<comment type="subcellular location">
    <subcellularLocation>
        <location evidence="1">Nucleus</location>
    </subcellularLocation>
</comment>
<feature type="compositionally biased region" description="Low complexity" evidence="2">
    <location>
        <begin position="177"/>
        <end position="187"/>
    </location>
</feature>
<comment type="caution">
    <text evidence="5">The sequence shown here is derived from an EMBL/GenBank/DDBJ whole genome shotgun (WGS) entry which is preliminary data.</text>
</comment>
<dbReference type="EMBL" id="CAKOFQ010006705">
    <property type="protein sequence ID" value="CAH1963011.1"/>
    <property type="molecule type" value="Genomic_DNA"/>
</dbReference>
<evidence type="ECO:0000259" key="4">
    <source>
        <dbReference type="PROSITE" id="PS51031"/>
    </source>
</evidence>
<dbReference type="GO" id="GO:0003677">
    <property type="term" value="F:DNA binding"/>
    <property type="evidence" value="ECO:0007669"/>
    <property type="project" value="InterPro"/>
</dbReference>
<dbReference type="GO" id="GO:0005667">
    <property type="term" value="C:transcription regulator complex"/>
    <property type="evidence" value="ECO:0007669"/>
    <property type="project" value="TreeGrafter"/>
</dbReference>
<keyword evidence="6" id="KW-1185">Reference proteome</keyword>
<reference evidence="5" key="1">
    <citation type="submission" date="2022-03" db="EMBL/GenBank/DDBJ databases">
        <authorList>
            <person name="Sayadi A."/>
        </authorList>
    </citation>
    <scope>NUCLEOTIDE SEQUENCE</scope>
</reference>
<dbReference type="Pfam" id="PF10545">
    <property type="entry name" value="MADF_DNA_bdg"/>
    <property type="match status" value="1"/>
</dbReference>
<dbReference type="PANTHER" id="PTHR12243">
    <property type="entry name" value="MADF DOMAIN TRANSCRIPTION FACTOR"/>
    <property type="match status" value="1"/>
</dbReference>
<evidence type="ECO:0000313" key="5">
    <source>
        <dbReference type="EMBL" id="CAH1963011.1"/>
    </source>
</evidence>
<dbReference type="SMART" id="SM00595">
    <property type="entry name" value="MADF"/>
    <property type="match status" value="1"/>
</dbReference>
<proteinExistence type="predicted"/>
<evidence type="ECO:0000313" key="6">
    <source>
        <dbReference type="Proteomes" id="UP001152888"/>
    </source>
</evidence>
<keyword evidence="1" id="KW-0539">Nucleus</keyword>
<dbReference type="AlphaFoldDB" id="A0A9P0K3P3"/>
<feature type="compositionally biased region" description="Polar residues" evidence="2">
    <location>
        <begin position="188"/>
        <end position="198"/>
    </location>
</feature>
<evidence type="ECO:0000256" key="2">
    <source>
        <dbReference type="SAM" id="MobiDB-lite"/>
    </source>
</evidence>
<accession>A0A9P0K3P3</accession>
<feature type="domain" description="BESS" evidence="4">
    <location>
        <begin position="247"/>
        <end position="286"/>
    </location>
</feature>
<dbReference type="Pfam" id="PF02944">
    <property type="entry name" value="BESS"/>
    <property type="match status" value="1"/>
</dbReference>
<dbReference type="PANTHER" id="PTHR12243:SF67">
    <property type="entry name" value="COREPRESSOR OF PANGOLIN, ISOFORM A-RELATED"/>
    <property type="match status" value="1"/>
</dbReference>
<feature type="region of interest" description="Disordered" evidence="2">
    <location>
        <begin position="177"/>
        <end position="218"/>
    </location>
</feature>
<evidence type="ECO:0008006" key="7">
    <source>
        <dbReference type="Google" id="ProtNLM"/>
    </source>
</evidence>
<dbReference type="Proteomes" id="UP001152888">
    <property type="component" value="Unassembled WGS sequence"/>
</dbReference>
<dbReference type="GO" id="GO:0006357">
    <property type="term" value="P:regulation of transcription by RNA polymerase II"/>
    <property type="evidence" value="ECO:0007669"/>
    <property type="project" value="TreeGrafter"/>
</dbReference>
<dbReference type="PROSITE" id="PS51029">
    <property type="entry name" value="MADF"/>
    <property type="match status" value="1"/>
</dbReference>
<organism evidence="5 6">
    <name type="scientific">Acanthoscelides obtectus</name>
    <name type="common">Bean weevil</name>
    <name type="synonym">Bruchus obtectus</name>
    <dbReference type="NCBI Taxonomy" id="200917"/>
    <lineage>
        <taxon>Eukaryota</taxon>
        <taxon>Metazoa</taxon>
        <taxon>Ecdysozoa</taxon>
        <taxon>Arthropoda</taxon>
        <taxon>Hexapoda</taxon>
        <taxon>Insecta</taxon>
        <taxon>Pterygota</taxon>
        <taxon>Neoptera</taxon>
        <taxon>Endopterygota</taxon>
        <taxon>Coleoptera</taxon>
        <taxon>Polyphaga</taxon>
        <taxon>Cucujiformia</taxon>
        <taxon>Chrysomeloidea</taxon>
        <taxon>Chrysomelidae</taxon>
        <taxon>Bruchinae</taxon>
        <taxon>Bruchini</taxon>
        <taxon>Acanthoscelides</taxon>
    </lineage>
</organism>